<keyword evidence="2" id="KW-1185">Reference proteome</keyword>
<gene>
    <name evidence="1" type="ORF">C2857_001281</name>
</gene>
<dbReference type="EMBL" id="CP031386">
    <property type="protein sequence ID" value="QPG95582.1"/>
    <property type="molecule type" value="Genomic_DNA"/>
</dbReference>
<dbReference type="Proteomes" id="UP000594364">
    <property type="component" value="Chromosome 2"/>
</dbReference>
<reference evidence="1 2" key="1">
    <citation type="journal article" date="2018" name="PLoS Genet.">
        <title>Repeat elements organise 3D genome structure and mediate transcription in the filamentous fungus Epichloe festucae.</title>
        <authorList>
            <person name="Winter D.J."/>
            <person name="Ganley A.R.D."/>
            <person name="Young C.A."/>
            <person name="Liachko I."/>
            <person name="Schardl C.L."/>
            <person name="Dupont P.Y."/>
            <person name="Berry D."/>
            <person name="Ram A."/>
            <person name="Scott B."/>
            <person name="Cox M.P."/>
        </authorList>
    </citation>
    <scope>NUCLEOTIDE SEQUENCE [LARGE SCALE GENOMIC DNA]</scope>
    <source>
        <strain evidence="1 2">Fl1</strain>
    </source>
</reference>
<sequence>MKLHPPNNARRDNQAGREIYVLVGPCSRVRAITHGTMTGHHITTNLNVFMCRKPTPTQYRPVALLLPEDRPPYVAPNTYNESKPSFHFKQPPASVISPDHASRYTLFDGAMAFPEPTTATFSVEHISALSDAGLADFMKKNRRPDGRYELPVDGWDKLSKDERNRLAERLKALERVLAQSPTTCSHPLDLNELDARLRGISSGNGIFSQARPRTLERSRSAIRPIDLVETMARVGETEAYHDLFHDGGRPLYSIDLLERVLKYSEDYCDMLRPWQSPCDPKSWKVFRRQLQRWQDFRKWQYDNRDLEDDDGGFSAYVELIQHRTKRYYTEDTMDRYAKWLAEIEADPSHLKSGWELDQWERERQRYSCREYGCEGFSDYAKAVKRRLARHNFTRPFQLMQDPKQQDKLTTWIEYLNFEYWWFDLYTETVDRLKPHHDKAWQELVDSKVLRPHETKEFIRTDASARQRQAEKDQAWTTVQRAKSEAGKVYTLTQKDPERSRIPKKRRISMLETATAKINAAKDWLESVKRRSDHIRGFIQGTFDYEDAKKDGARHSILLQWVLEQVHLVEAEMTQSETNEAKRDWIQRRKRKFDTIEDQSEKRGFKRQMLEYRKSDSVMEHHFRTAQNEAQRSQTKTSLAGRACTYCGAPKWYWNGSRPSSLRTNIAPKITREALGTLDAFRGHESYNDEEWAQEKHSMGPVQAQ</sequence>
<evidence type="ECO:0000313" key="1">
    <source>
        <dbReference type="EMBL" id="QPG95582.1"/>
    </source>
</evidence>
<organism evidence="1 2">
    <name type="scientific">Epichloe festucae (strain Fl1)</name>
    <dbReference type="NCBI Taxonomy" id="877507"/>
    <lineage>
        <taxon>Eukaryota</taxon>
        <taxon>Fungi</taxon>
        <taxon>Dikarya</taxon>
        <taxon>Ascomycota</taxon>
        <taxon>Pezizomycotina</taxon>
        <taxon>Sordariomycetes</taxon>
        <taxon>Hypocreomycetidae</taxon>
        <taxon>Hypocreales</taxon>
        <taxon>Clavicipitaceae</taxon>
        <taxon>Epichloe</taxon>
    </lineage>
</organism>
<name>A0A7S9KN78_EPIFF</name>
<evidence type="ECO:0000313" key="2">
    <source>
        <dbReference type="Proteomes" id="UP000594364"/>
    </source>
</evidence>
<protein>
    <submittedName>
        <fullName evidence="1">Uncharacterized protein</fullName>
    </submittedName>
</protein>
<accession>A0A7S9KN78</accession>
<dbReference type="AlphaFoldDB" id="A0A7S9KN78"/>
<proteinExistence type="predicted"/>
<dbReference type="OrthoDB" id="5419928at2759"/>